<proteinExistence type="predicted"/>
<dbReference type="RefSeq" id="WP_191796178.1">
    <property type="nucleotide sequence ID" value="NZ_JACSQQ010000015.1"/>
</dbReference>
<dbReference type="SUPFAM" id="SSF54427">
    <property type="entry name" value="NTF2-like"/>
    <property type="match status" value="1"/>
</dbReference>
<dbReference type="Proteomes" id="UP000641803">
    <property type="component" value="Unassembled WGS sequence"/>
</dbReference>
<dbReference type="EMBL" id="JACSQQ010000015">
    <property type="protein sequence ID" value="MBD7950817.1"/>
    <property type="molecule type" value="Genomic_DNA"/>
</dbReference>
<protein>
    <submittedName>
        <fullName evidence="2">Nuclear transport factor 2 family protein</fullName>
    </submittedName>
</protein>
<evidence type="ECO:0000313" key="3">
    <source>
        <dbReference type="Proteomes" id="UP000641803"/>
    </source>
</evidence>
<evidence type="ECO:0000313" key="2">
    <source>
        <dbReference type="EMBL" id="MBD7950817.1"/>
    </source>
</evidence>
<dbReference type="InterPro" id="IPR027843">
    <property type="entry name" value="DUF4440"/>
</dbReference>
<reference evidence="2 3" key="1">
    <citation type="submission" date="2020-08" db="EMBL/GenBank/DDBJ databases">
        <title>A Genomic Blueprint of the Chicken Gut Microbiome.</title>
        <authorList>
            <person name="Gilroy R."/>
            <person name="Ravi A."/>
            <person name="Getino M."/>
            <person name="Pursley I."/>
            <person name="Horton D.L."/>
            <person name="Alikhan N.-F."/>
            <person name="Baker D."/>
            <person name="Gharbi K."/>
            <person name="Hall N."/>
            <person name="Watson M."/>
            <person name="Adriaenssens E.M."/>
            <person name="Foster-Nyarko E."/>
            <person name="Jarju S."/>
            <person name="Secka A."/>
            <person name="Antonio M."/>
            <person name="Oren A."/>
            <person name="Chaudhuri R."/>
            <person name="La Ragione R.M."/>
            <person name="Hildebrand F."/>
            <person name="Pallen M.J."/>
        </authorList>
    </citation>
    <scope>NUCLEOTIDE SEQUENCE [LARGE SCALE GENOMIC DNA]</scope>
    <source>
        <strain evidence="2 3">Sa4CUA1</strain>
    </source>
</reference>
<comment type="caution">
    <text evidence="2">The sequence shown here is derived from an EMBL/GenBank/DDBJ whole genome shotgun (WGS) entry which is preliminary data.</text>
</comment>
<accession>A0ABR8RT43</accession>
<organism evidence="2 3">
    <name type="scientific">Oerskovia rustica</name>
    <dbReference type="NCBI Taxonomy" id="2762237"/>
    <lineage>
        <taxon>Bacteria</taxon>
        <taxon>Bacillati</taxon>
        <taxon>Actinomycetota</taxon>
        <taxon>Actinomycetes</taxon>
        <taxon>Micrococcales</taxon>
        <taxon>Cellulomonadaceae</taxon>
        <taxon>Oerskovia</taxon>
    </lineage>
</organism>
<name>A0ABR8RT43_9CELL</name>
<gene>
    <name evidence="2" type="ORF">H9652_10420</name>
</gene>
<feature type="domain" description="DUF4440" evidence="1">
    <location>
        <begin position="13"/>
        <end position="118"/>
    </location>
</feature>
<dbReference type="InterPro" id="IPR032710">
    <property type="entry name" value="NTF2-like_dom_sf"/>
</dbReference>
<dbReference type="Gene3D" id="3.10.450.50">
    <property type="match status" value="1"/>
</dbReference>
<sequence length="130" mass="14047">MGHDTDHDLQGELEAVEADWGHAIVANDADAIGRFMTDDWLIVGEDGTTSREDFLALVRSGDLTHESMSKITGSVRSLGHVAVLVGRGTNTGHYQGQAFASDEWITDVFVRGPDGWRCAHTHLTAARDGS</sequence>
<dbReference type="Pfam" id="PF14534">
    <property type="entry name" value="DUF4440"/>
    <property type="match status" value="1"/>
</dbReference>
<evidence type="ECO:0000259" key="1">
    <source>
        <dbReference type="Pfam" id="PF14534"/>
    </source>
</evidence>
<keyword evidence="3" id="KW-1185">Reference proteome</keyword>